<keyword evidence="2 4" id="KW-0378">Hydrolase</keyword>
<dbReference type="RefSeq" id="WP_098484267.1">
    <property type="nucleotide sequence ID" value="NZ_PDJI01000004.1"/>
</dbReference>
<dbReference type="InterPro" id="IPR036881">
    <property type="entry name" value="Glyco_hydro_3_C_sf"/>
</dbReference>
<dbReference type="Pfam" id="PF01915">
    <property type="entry name" value="Glyco_hydro_3_C"/>
    <property type="match status" value="1"/>
</dbReference>
<evidence type="ECO:0000259" key="5">
    <source>
        <dbReference type="SMART" id="SM01217"/>
    </source>
</evidence>
<evidence type="ECO:0000313" key="6">
    <source>
        <dbReference type="EMBL" id="PFG40330.1"/>
    </source>
</evidence>
<gene>
    <name evidence="6" type="ORF">ATJ97_2855</name>
</gene>
<dbReference type="Pfam" id="PF14310">
    <property type="entry name" value="Fn3-like"/>
    <property type="match status" value="1"/>
</dbReference>
<organism evidence="6 7">
    <name type="scientific">Georgenia soli</name>
    <dbReference type="NCBI Taxonomy" id="638953"/>
    <lineage>
        <taxon>Bacteria</taxon>
        <taxon>Bacillati</taxon>
        <taxon>Actinomycetota</taxon>
        <taxon>Actinomycetes</taxon>
        <taxon>Micrococcales</taxon>
        <taxon>Bogoriellaceae</taxon>
        <taxon>Georgenia</taxon>
    </lineage>
</organism>
<dbReference type="InterPro" id="IPR013783">
    <property type="entry name" value="Ig-like_fold"/>
</dbReference>
<evidence type="ECO:0000256" key="1">
    <source>
        <dbReference type="ARBA" id="ARBA00005336"/>
    </source>
</evidence>
<dbReference type="GO" id="GO:0004553">
    <property type="term" value="F:hydrolase activity, hydrolyzing O-glycosyl compounds"/>
    <property type="evidence" value="ECO:0007669"/>
    <property type="project" value="InterPro"/>
</dbReference>
<dbReference type="EMBL" id="PDJI01000004">
    <property type="protein sequence ID" value="PFG40330.1"/>
    <property type="molecule type" value="Genomic_DNA"/>
</dbReference>
<dbReference type="AlphaFoldDB" id="A0A2A9EQ14"/>
<feature type="domain" description="Fibronectin type III-like" evidence="5">
    <location>
        <begin position="671"/>
        <end position="740"/>
    </location>
</feature>
<comment type="caution">
    <text evidence="6">The sequence shown here is derived from an EMBL/GenBank/DDBJ whole genome shotgun (WGS) entry which is preliminary data.</text>
</comment>
<sequence length="771" mass="80502">MAHSSTVPGVAPWQDPSRSVADRVADLLARMTLEEKAGQLGSFWEREAEEGGDVAPMAAAMAAHRRPFAETIEHGLGHLTRVFGSAPVSVPDGVARLREMQADVVATSRFGIPAIAHEECLTGLTALGATVYPTPLAWGATFHPELVEEMAAAIGRDMAAVGVHQGLSPVLDVTRDYRWGRTEETIGEDPHLVATVGTAYVRGLQSAGVLATLKHFAGYSASRGGRNHAPVPIGPRELADVILPPFEMAVRAGARSVMNSYADVDGAPPTSSRELLTGLLRERWGFTGTVVSDYWSVIFLELNHRTAADAADAGRQALAAGLDVELPETGGFRSLPDVVRAGGLDEAVLDTAVRRVLTQKAELGLLDAGWAPQADETTDLDPPANRALARRLAEESIVLLANDGTLPLAAGSARVAVVGPSADEPRTALGCYSFPNHVLSRFAEHGTGVDVPTILDSLRAQLPAAEVSYERGCAVTGADRSGIPAAVEVAAGADVAVVTVGDLAGLFGRGTSGEGCDAEDLRLPGAQHDLVEAVLGTGTPVVLVVVSGRPYALGGLAERCAAVVQAFFPGEEGGPALARVLTGEAEPGGRLPVGVPARPGGQPYTYLVPPLGRRSEGVSNVDPGPLFPFGHGLSYTTVEYSGLEVPGVLPADGAVDVAATVTNSGDRPCAEVVQLYLSDHVAQVTRPVRELIGYARVELAPGQCRRVTFTVHADRTSFTGLDLRRVVEPGTVTLSVGRSSEDLALAAKVEITGALRVVDGERVMTTPVRVD</sequence>
<dbReference type="Gene3D" id="2.60.40.10">
    <property type="entry name" value="Immunoglobulins"/>
    <property type="match status" value="1"/>
</dbReference>
<keyword evidence="4" id="KW-0326">Glycosidase</keyword>
<keyword evidence="7" id="KW-1185">Reference proteome</keyword>
<dbReference type="InterPro" id="IPR019800">
    <property type="entry name" value="Glyco_hydro_3_AS"/>
</dbReference>
<evidence type="ECO:0000256" key="3">
    <source>
        <dbReference type="ARBA" id="ARBA00023277"/>
    </source>
</evidence>
<dbReference type="InterPro" id="IPR050288">
    <property type="entry name" value="Cellulose_deg_GH3"/>
</dbReference>
<dbReference type="Proteomes" id="UP000222106">
    <property type="component" value="Unassembled WGS sequence"/>
</dbReference>
<dbReference type="InterPro" id="IPR001764">
    <property type="entry name" value="Glyco_hydro_3_N"/>
</dbReference>
<dbReference type="OrthoDB" id="3187562at2"/>
<accession>A0A2A9EQ14</accession>
<dbReference type="SUPFAM" id="SSF52279">
    <property type="entry name" value="Beta-D-glucan exohydrolase, C-terminal domain"/>
    <property type="match status" value="1"/>
</dbReference>
<evidence type="ECO:0000313" key="7">
    <source>
        <dbReference type="Proteomes" id="UP000222106"/>
    </source>
</evidence>
<dbReference type="SMART" id="SM01217">
    <property type="entry name" value="Fn3_like"/>
    <property type="match status" value="1"/>
</dbReference>
<reference evidence="6 7" key="1">
    <citation type="submission" date="2017-10" db="EMBL/GenBank/DDBJ databases">
        <title>Sequencing the genomes of 1000 actinobacteria strains.</title>
        <authorList>
            <person name="Klenk H.-P."/>
        </authorList>
    </citation>
    <scope>NUCLEOTIDE SEQUENCE [LARGE SCALE GENOMIC DNA]</scope>
    <source>
        <strain evidence="6 7">DSM 21838</strain>
    </source>
</reference>
<dbReference type="SUPFAM" id="SSF51445">
    <property type="entry name" value="(Trans)glycosidases"/>
    <property type="match status" value="1"/>
</dbReference>
<dbReference type="PANTHER" id="PTHR42715">
    <property type="entry name" value="BETA-GLUCOSIDASE"/>
    <property type="match status" value="1"/>
</dbReference>
<dbReference type="InterPro" id="IPR002772">
    <property type="entry name" value="Glyco_hydro_3_C"/>
</dbReference>
<dbReference type="PROSITE" id="PS00775">
    <property type="entry name" value="GLYCOSYL_HYDROL_F3"/>
    <property type="match status" value="1"/>
</dbReference>
<comment type="similarity">
    <text evidence="1 4">Belongs to the glycosyl hydrolase 3 family.</text>
</comment>
<dbReference type="GO" id="GO:0005975">
    <property type="term" value="P:carbohydrate metabolic process"/>
    <property type="evidence" value="ECO:0007669"/>
    <property type="project" value="InterPro"/>
</dbReference>
<protein>
    <submittedName>
        <fullName evidence="6">Beta-glucosidase</fullName>
    </submittedName>
</protein>
<dbReference type="Pfam" id="PF00933">
    <property type="entry name" value="Glyco_hydro_3"/>
    <property type="match status" value="1"/>
</dbReference>
<dbReference type="Gene3D" id="3.20.20.300">
    <property type="entry name" value="Glycoside hydrolase, family 3, N-terminal domain"/>
    <property type="match status" value="1"/>
</dbReference>
<evidence type="ECO:0000256" key="2">
    <source>
        <dbReference type="ARBA" id="ARBA00022801"/>
    </source>
</evidence>
<dbReference type="InterPro" id="IPR026891">
    <property type="entry name" value="Fn3-like"/>
</dbReference>
<proteinExistence type="inferred from homology"/>
<dbReference type="Gene3D" id="3.40.50.1700">
    <property type="entry name" value="Glycoside hydrolase family 3 C-terminal domain"/>
    <property type="match status" value="1"/>
</dbReference>
<dbReference type="InterPro" id="IPR036962">
    <property type="entry name" value="Glyco_hydro_3_N_sf"/>
</dbReference>
<dbReference type="PRINTS" id="PR00133">
    <property type="entry name" value="GLHYDRLASE3"/>
</dbReference>
<dbReference type="PANTHER" id="PTHR42715:SF10">
    <property type="entry name" value="BETA-GLUCOSIDASE"/>
    <property type="match status" value="1"/>
</dbReference>
<name>A0A2A9EQ14_9MICO</name>
<evidence type="ECO:0000256" key="4">
    <source>
        <dbReference type="RuleBase" id="RU361161"/>
    </source>
</evidence>
<dbReference type="InterPro" id="IPR017853">
    <property type="entry name" value="GH"/>
</dbReference>
<keyword evidence="3" id="KW-0119">Carbohydrate metabolism</keyword>